<sequence>MLRLSEFLKAVGCHLPPFNLPLTKAMASAKFQEVKLQQISNPPKLVSPYPPILPTPPDFTVTKPVTTIGDHLSSTLTTHNTHISNTPSQPKQTIQRLTQAEIQAMCEKGLRFYHEKEREREIWKWWFYRFQIRDLKGFPGFTFVTPRGPKLNLIGPYMGFKAQIALSRWAFVDLFSLRRQPNKMFFLNKLICRIKKTTCNYLLVTRRSNYEVKKKIISYEKKKSR</sequence>
<dbReference type="EMBL" id="CM000845">
    <property type="protein sequence ID" value="KRH24849.1"/>
    <property type="molecule type" value="Genomic_DNA"/>
</dbReference>
<gene>
    <name evidence="1" type="ORF">GLYMA_12G066400</name>
</gene>
<evidence type="ECO:0000313" key="3">
    <source>
        <dbReference type="Proteomes" id="UP000008827"/>
    </source>
</evidence>
<evidence type="ECO:0000313" key="2">
    <source>
        <dbReference type="EnsemblPlants" id="KRH24849"/>
    </source>
</evidence>
<dbReference type="Gramene" id="KRH24849">
    <property type="protein sequence ID" value="KRH24849"/>
    <property type="gene ID" value="GLYMA_12G066400"/>
</dbReference>
<protein>
    <submittedName>
        <fullName evidence="1 2">Uncharacterized protein</fullName>
    </submittedName>
</protein>
<reference evidence="2" key="2">
    <citation type="submission" date="2018-02" db="UniProtKB">
        <authorList>
            <consortium name="EnsemblPlants"/>
        </authorList>
    </citation>
    <scope>IDENTIFICATION</scope>
    <source>
        <strain evidence="2">Williams 82</strain>
    </source>
</reference>
<dbReference type="EnsemblPlants" id="KRH24849">
    <property type="protein sequence ID" value="KRH24849"/>
    <property type="gene ID" value="GLYMA_12G066400"/>
</dbReference>
<evidence type="ECO:0000313" key="1">
    <source>
        <dbReference type="EMBL" id="KRH24849.1"/>
    </source>
</evidence>
<reference evidence="1 2" key="1">
    <citation type="journal article" date="2010" name="Nature">
        <title>Genome sequence of the palaeopolyploid soybean.</title>
        <authorList>
            <person name="Schmutz J."/>
            <person name="Cannon S.B."/>
            <person name="Schlueter J."/>
            <person name="Ma J."/>
            <person name="Mitros T."/>
            <person name="Nelson W."/>
            <person name="Hyten D.L."/>
            <person name="Song Q."/>
            <person name="Thelen J.J."/>
            <person name="Cheng J."/>
            <person name="Xu D."/>
            <person name="Hellsten U."/>
            <person name="May G.D."/>
            <person name="Yu Y."/>
            <person name="Sakurai T."/>
            <person name="Umezawa T."/>
            <person name="Bhattacharyya M.K."/>
            <person name="Sandhu D."/>
            <person name="Valliyodan B."/>
            <person name="Lindquist E."/>
            <person name="Peto M."/>
            <person name="Grant D."/>
            <person name="Shu S."/>
            <person name="Goodstein D."/>
            <person name="Barry K."/>
            <person name="Futrell-Griggs M."/>
            <person name="Abernathy B."/>
            <person name="Du J."/>
            <person name="Tian Z."/>
            <person name="Zhu L."/>
            <person name="Gill N."/>
            <person name="Joshi T."/>
            <person name="Libault M."/>
            <person name="Sethuraman A."/>
            <person name="Zhang X.-C."/>
            <person name="Shinozaki K."/>
            <person name="Nguyen H.T."/>
            <person name="Wing R.A."/>
            <person name="Cregan P."/>
            <person name="Specht J."/>
            <person name="Grimwood J."/>
            <person name="Rokhsar D."/>
            <person name="Stacey G."/>
            <person name="Shoemaker R.C."/>
            <person name="Jackson S.A."/>
        </authorList>
    </citation>
    <scope>NUCLEOTIDE SEQUENCE</scope>
    <source>
        <strain evidence="2">cv. Williams 82</strain>
        <tissue evidence="1">Callus</tissue>
    </source>
</reference>
<accession>A0A0R0H1Z0</accession>
<organism evidence="1">
    <name type="scientific">Glycine max</name>
    <name type="common">Soybean</name>
    <name type="synonym">Glycine hispida</name>
    <dbReference type="NCBI Taxonomy" id="3847"/>
    <lineage>
        <taxon>Eukaryota</taxon>
        <taxon>Viridiplantae</taxon>
        <taxon>Streptophyta</taxon>
        <taxon>Embryophyta</taxon>
        <taxon>Tracheophyta</taxon>
        <taxon>Spermatophyta</taxon>
        <taxon>Magnoliopsida</taxon>
        <taxon>eudicotyledons</taxon>
        <taxon>Gunneridae</taxon>
        <taxon>Pentapetalae</taxon>
        <taxon>rosids</taxon>
        <taxon>fabids</taxon>
        <taxon>Fabales</taxon>
        <taxon>Fabaceae</taxon>
        <taxon>Papilionoideae</taxon>
        <taxon>50 kb inversion clade</taxon>
        <taxon>NPAAA clade</taxon>
        <taxon>indigoferoid/millettioid clade</taxon>
        <taxon>Phaseoleae</taxon>
        <taxon>Glycine</taxon>
        <taxon>Glycine subgen. Soja</taxon>
    </lineage>
</organism>
<name>A0A0R0H1Z0_SOYBN</name>
<keyword evidence="3" id="KW-1185">Reference proteome</keyword>
<proteinExistence type="predicted"/>
<dbReference type="Proteomes" id="UP000008827">
    <property type="component" value="Chromosome 12"/>
</dbReference>
<dbReference type="AlphaFoldDB" id="A0A0R0H1Z0"/>
<dbReference type="InParanoid" id="A0A0R0H1Z0"/>
<reference evidence="1" key="3">
    <citation type="submission" date="2018-07" db="EMBL/GenBank/DDBJ databases">
        <title>WGS assembly of Glycine max.</title>
        <authorList>
            <person name="Schmutz J."/>
            <person name="Cannon S."/>
            <person name="Schlueter J."/>
            <person name="Ma J."/>
            <person name="Mitros T."/>
            <person name="Nelson W."/>
            <person name="Hyten D."/>
            <person name="Song Q."/>
            <person name="Thelen J."/>
            <person name="Cheng J."/>
            <person name="Xu D."/>
            <person name="Hellsten U."/>
            <person name="May G."/>
            <person name="Yu Y."/>
            <person name="Sakurai T."/>
            <person name="Umezawa T."/>
            <person name="Bhattacharyya M."/>
            <person name="Sandhu D."/>
            <person name="Valliyodan B."/>
            <person name="Lindquist E."/>
            <person name="Peto M."/>
            <person name="Grant D."/>
            <person name="Shu S."/>
            <person name="Goodstein D."/>
            <person name="Barry K."/>
            <person name="Futrell-Griggs M."/>
            <person name="Abernathy B."/>
            <person name="Du J."/>
            <person name="Tian Z."/>
            <person name="Zhu L."/>
            <person name="Gill N."/>
            <person name="Joshi T."/>
            <person name="Libault M."/>
            <person name="Sethuraman A."/>
            <person name="Zhang X."/>
            <person name="Shinozaki K."/>
            <person name="Nguyen H."/>
            <person name="Wing R."/>
            <person name="Cregan P."/>
            <person name="Specht J."/>
            <person name="Grimwood J."/>
            <person name="Rokhsar D."/>
            <person name="Stacey G."/>
            <person name="Shoemaker R."/>
            <person name="Jackson S."/>
        </authorList>
    </citation>
    <scope>NUCLEOTIDE SEQUENCE</scope>
    <source>
        <tissue evidence="1">Callus</tissue>
    </source>
</reference>